<comment type="caution">
    <text evidence="1">The sequence shown here is derived from an EMBL/GenBank/DDBJ whole genome shotgun (WGS) entry which is preliminary data.</text>
</comment>
<evidence type="ECO:0008006" key="3">
    <source>
        <dbReference type="Google" id="ProtNLM"/>
    </source>
</evidence>
<dbReference type="InterPro" id="IPR029032">
    <property type="entry name" value="AhpD-like"/>
</dbReference>
<protein>
    <recommendedName>
        <fullName evidence="3">Carboxymuconolactone decarboxylase-like domain-containing protein</fullName>
    </recommendedName>
</protein>
<dbReference type="SUPFAM" id="SSF69118">
    <property type="entry name" value="AhpD-like"/>
    <property type="match status" value="1"/>
</dbReference>
<sequence>MPTPRFPLQEAPEPRSSRQLMEDALHTMHGGSPPFQWVENNGESHIGCYAPLSYTPTMTAHFFQLAKLVYLPSTVKPRNRELAILALFSELRAPYAVYCHRGVAEKVGLTGEQYEEGLKGTVPRGLSREEEMAYRLGKVLTTMTGPLGEEVWQEARGCLGREEVVGIVHLIAGYRWVAMLEQVNGEDERWEH</sequence>
<evidence type="ECO:0000313" key="1">
    <source>
        <dbReference type="EMBL" id="KAK4200733.1"/>
    </source>
</evidence>
<proteinExistence type="predicted"/>
<accession>A0AAN6XHB1</accession>
<keyword evidence="2" id="KW-1185">Reference proteome</keyword>
<name>A0AAN6XHB1_9PEZI</name>
<reference evidence="1" key="2">
    <citation type="submission" date="2023-05" db="EMBL/GenBank/DDBJ databases">
        <authorList>
            <consortium name="Lawrence Berkeley National Laboratory"/>
            <person name="Steindorff A."/>
            <person name="Hensen N."/>
            <person name="Bonometti L."/>
            <person name="Westerberg I."/>
            <person name="Brannstrom I.O."/>
            <person name="Guillou S."/>
            <person name="Cros-Aarteil S."/>
            <person name="Calhoun S."/>
            <person name="Haridas S."/>
            <person name="Kuo A."/>
            <person name="Mondo S."/>
            <person name="Pangilinan J."/>
            <person name="Riley R."/>
            <person name="Labutti K."/>
            <person name="Andreopoulos B."/>
            <person name="Lipzen A."/>
            <person name="Chen C."/>
            <person name="Yanf M."/>
            <person name="Daum C."/>
            <person name="Ng V."/>
            <person name="Clum A."/>
            <person name="Ohm R."/>
            <person name="Martin F."/>
            <person name="Silar P."/>
            <person name="Natvig D."/>
            <person name="Lalanne C."/>
            <person name="Gautier V."/>
            <person name="Ament-Velasquez S.L."/>
            <person name="Kruys A."/>
            <person name="Hutchinson M.I."/>
            <person name="Powell A.J."/>
            <person name="Barry K."/>
            <person name="Miller A.N."/>
            <person name="Grigoriev I.V."/>
            <person name="Debuchy R."/>
            <person name="Gladieux P."/>
            <person name="Thoren M.H."/>
            <person name="Johannesson H."/>
        </authorList>
    </citation>
    <scope>NUCLEOTIDE SEQUENCE</scope>
    <source>
        <strain evidence="1">CBS 315.58</strain>
    </source>
</reference>
<dbReference type="EMBL" id="MU863915">
    <property type="protein sequence ID" value="KAK4200733.1"/>
    <property type="molecule type" value="Genomic_DNA"/>
</dbReference>
<dbReference type="Proteomes" id="UP001303160">
    <property type="component" value="Unassembled WGS sequence"/>
</dbReference>
<dbReference type="PANTHER" id="PTHR34846">
    <property type="entry name" value="4-CARBOXYMUCONOLACTONE DECARBOXYLASE FAMILY PROTEIN (AFU_ORTHOLOGUE AFUA_6G11590)"/>
    <property type="match status" value="1"/>
</dbReference>
<dbReference type="Gene3D" id="1.20.1290.10">
    <property type="entry name" value="AhpD-like"/>
    <property type="match status" value="1"/>
</dbReference>
<gene>
    <name evidence="1" type="ORF">QBC40DRAFT_199741</name>
</gene>
<reference evidence="1" key="1">
    <citation type="journal article" date="2023" name="Mol. Phylogenet. Evol.">
        <title>Genome-scale phylogeny and comparative genomics of the fungal order Sordariales.</title>
        <authorList>
            <person name="Hensen N."/>
            <person name="Bonometti L."/>
            <person name="Westerberg I."/>
            <person name="Brannstrom I.O."/>
            <person name="Guillou S."/>
            <person name="Cros-Aarteil S."/>
            <person name="Calhoun S."/>
            <person name="Haridas S."/>
            <person name="Kuo A."/>
            <person name="Mondo S."/>
            <person name="Pangilinan J."/>
            <person name="Riley R."/>
            <person name="LaButti K."/>
            <person name="Andreopoulos B."/>
            <person name="Lipzen A."/>
            <person name="Chen C."/>
            <person name="Yan M."/>
            <person name="Daum C."/>
            <person name="Ng V."/>
            <person name="Clum A."/>
            <person name="Steindorff A."/>
            <person name="Ohm R.A."/>
            <person name="Martin F."/>
            <person name="Silar P."/>
            <person name="Natvig D.O."/>
            <person name="Lalanne C."/>
            <person name="Gautier V."/>
            <person name="Ament-Velasquez S.L."/>
            <person name="Kruys A."/>
            <person name="Hutchinson M.I."/>
            <person name="Powell A.J."/>
            <person name="Barry K."/>
            <person name="Miller A.N."/>
            <person name="Grigoriev I.V."/>
            <person name="Debuchy R."/>
            <person name="Gladieux P."/>
            <person name="Hiltunen Thoren M."/>
            <person name="Johannesson H."/>
        </authorList>
    </citation>
    <scope>NUCLEOTIDE SEQUENCE</scope>
    <source>
        <strain evidence="1">CBS 315.58</strain>
    </source>
</reference>
<organism evidence="1 2">
    <name type="scientific">Triangularia verruculosa</name>
    <dbReference type="NCBI Taxonomy" id="2587418"/>
    <lineage>
        <taxon>Eukaryota</taxon>
        <taxon>Fungi</taxon>
        <taxon>Dikarya</taxon>
        <taxon>Ascomycota</taxon>
        <taxon>Pezizomycotina</taxon>
        <taxon>Sordariomycetes</taxon>
        <taxon>Sordariomycetidae</taxon>
        <taxon>Sordariales</taxon>
        <taxon>Podosporaceae</taxon>
        <taxon>Triangularia</taxon>
    </lineage>
</organism>
<evidence type="ECO:0000313" key="2">
    <source>
        <dbReference type="Proteomes" id="UP001303160"/>
    </source>
</evidence>
<dbReference type="PANTHER" id="PTHR34846:SF11">
    <property type="entry name" value="4-CARBOXYMUCONOLACTONE DECARBOXYLASE FAMILY PROTEIN (AFU_ORTHOLOGUE AFUA_6G11590)"/>
    <property type="match status" value="1"/>
</dbReference>
<dbReference type="AlphaFoldDB" id="A0AAN6XHB1"/>